<name>A0A8H4WVI3_9HYPO</name>
<evidence type="ECO:0000256" key="1">
    <source>
        <dbReference type="ARBA" id="ARBA00009431"/>
    </source>
</evidence>
<evidence type="ECO:0000313" key="8">
    <source>
        <dbReference type="Proteomes" id="UP000622797"/>
    </source>
</evidence>
<evidence type="ECO:0000313" key="7">
    <source>
        <dbReference type="EMBL" id="KAF4951391.1"/>
    </source>
</evidence>
<dbReference type="PRINTS" id="PR00724">
    <property type="entry name" value="CRBOXYPTASEC"/>
</dbReference>
<dbReference type="SUPFAM" id="SSF53474">
    <property type="entry name" value="alpha/beta-Hydrolases"/>
    <property type="match status" value="1"/>
</dbReference>
<dbReference type="PANTHER" id="PTHR11802">
    <property type="entry name" value="SERINE PROTEASE FAMILY S10 SERINE CARBOXYPEPTIDASE"/>
    <property type="match status" value="1"/>
</dbReference>
<evidence type="ECO:0000256" key="4">
    <source>
        <dbReference type="ARBA" id="ARBA00022801"/>
    </source>
</evidence>
<reference evidence="7" key="1">
    <citation type="journal article" date="2020" name="BMC Genomics">
        <title>Correction to: Identification and distribution of gene clusters required for synthesis of sphingolipid metabolism inhibitors in diverse species of the filamentous fungus Fusarium.</title>
        <authorList>
            <person name="Kim H.S."/>
            <person name="Lohmar J.M."/>
            <person name="Busman M."/>
            <person name="Brown D.W."/>
            <person name="Naumann T.A."/>
            <person name="Divon H.H."/>
            <person name="Lysoe E."/>
            <person name="Uhlig S."/>
            <person name="Proctor R.H."/>
        </authorList>
    </citation>
    <scope>NUCLEOTIDE SEQUENCE</scope>
    <source>
        <strain evidence="7">NRRL 20472</strain>
    </source>
</reference>
<keyword evidence="5" id="KW-0325">Glycoprotein</keyword>
<feature type="signal peptide" evidence="6">
    <location>
        <begin position="1"/>
        <end position="20"/>
    </location>
</feature>
<keyword evidence="4" id="KW-0378">Hydrolase</keyword>
<sequence length="484" mass="54871">MWLCRFAALLLAAVVGHVVGQEQKPLTDEGRLFKPSFTVREQSSDVCDAGSRQWTGTVNVTADKSMFFWYFESRHRPETDPLLLWMSGGPGAAGEMGLFMGSGPCIVNADGNSTTRLDYSWIDRANIVYIDQPVGVGFSEITDRDDIAVSLQQGAQDVYSFLSTLSHDVFPELAGRPWHITGESMGGHYVTGYTQYIVAHERENAMNGIEPRINISSAIIVDGYIDATRQFTGYYDFFCTDWAADGRKAPLMNETACSNMAAAIPECEKMAVRCRDSYDIPTCRAANEVCEETIGEYFMDGVQPGGWDPYDDRHPCEIPPLCSNLVYGPTWRFLNRRWVQEQLGFHHFPFDLIDFDTSERWDEAENIHLPVTRELTWILDNTDIQVLFINGNNDIIINTPGQMRMLDEQPWKGQAHYRRLNYKTWHFKDGELTSDFDGWNVKRGGFYKGNARLSFFAVDEAGHLSAHHQPEAIGAVVRAWLRNY</sequence>
<dbReference type="InterPro" id="IPR001563">
    <property type="entry name" value="Peptidase_S10"/>
</dbReference>
<dbReference type="Gene3D" id="3.40.50.1820">
    <property type="entry name" value="alpha/beta hydrolase"/>
    <property type="match status" value="1"/>
</dbReference>
<dbReference type="OrthoDB" id="443318at2759"/>
<keyword evidence="3" id="KW-0645">Protease</keyword>
<comment type="similarity">
    <text evidence="1">Belongs to the peptidase S10 family.</text>
</comment>
<dbReference type="EMBL" id="JABEXW010000919">
    <property type="protein sequence ID" value="KAF4951391.1"/>
    <property type="molecule type" value="Genomic_DNA"/>
</dbReference>
<keyword evidence="2" id="KW-0121">Carboxypeptidase</keyword>
<comment type="caution">
    <text evidence="7">The sequence shown here is derived from an EMBL/GenBank/DDBJ whole genome shotgun (WGS) entry which is preliminary data.</text>
</comment>
<protein>
    <recommendedName>
        <fullName evidence="9">Carboxypeptidase Y</fullName>
    </recommendedName>
</protein>
<dbReference type="GO" id="GO:0000324">
    <property type="term" value="C:fungal-type vacuole"/>
    <property type="evidence" value="ECO:0007669"/>
    <property type="project" value="TreeGrafter"/>
</dbReference>
<reference evidence="7" key="2">
    <citation type="submission" date="2020-05" db="EMBL/GenBank/DDBJ databases">
        <authorList>
            <person name="Kim H.-S."/>
            <person name="Proctor R.H."/>
            <person name="Brown D.W."/>
        </authorList>
    </citation>
    <scope>NUCLEOTIDE SEQUENCE</scope>
    <source>
        <strain evidence="7">NRRL 20472</strain>
    </source>
</reference>
<evidence type="ECO:0000256" key="5">
    <source>
        <dbReference type="ARBA" id="ARBA00023180"/>
    </source>
</evidence>
<dbReference type="PANTHER" id="PTHR11802:SF432">
    <property type="entry name" value="Y, PUTATIVE-RELATED"/>
    <property type="match status" value="1"/>
</dbReference>
<dbReference type="GO" id="GO:0004185">
    <property type="term" value="F:serine-type carboxypeptidase activity"/>
    <property type="evidence" value="ECO:0007669"/>
    <property type="project" value="InterPro"/>
</dbReference>
<keyword evidence="8" id="KW-1185">Reference proteome</keyword>
<accession>A0A8H4WVI3</accession>
<dbReference type="Gene3D" id="1.10.287.410">
    <property type="match status" value="1"/>
</dbReference>
<dbReference type="AlphaFoldDB" id="A0A8H4WVI3"/>
<evidence type="ECO:0000256" key="3">
    <source>
        <dbReference type="ARBA" id="ARBA00022670"/>
    </source>
</evidence>
<proteinExistence type="inferred from homology"/>
<dbReference type="GO" id="GO:0006508">
    <property type="term" value="P:proteolysis"/>
    <property type="evidence" value="ECO:0007669"/>
    <property type="project" value="UniProtKB-KW"/>
</dbReference>
<gene>
    <name evidence="7" type="ORF">FSARC_12937</name>
</gene>
<dbReference type="Proteomes" id="UP000622797">
    <property type="component" value="Unassembled WGS sequence"/>
</dbReference>
<keyword evidence="6" id="KW-0732">Signal</keyword>
<dbReference type="InterPro" id="IPR029058">
    <property type="entry name" value="AB_hydrolase_fold"/>
</dbReference>
<evidence type="ECO:0000256" key="2">
    <source>
        <dbReference type="ARBA" id="ARBA00022645"/>
    </source>
</evidence>
<evidence type="ECO:0008006" key="9">
    <source>
        <dbReference type="Google" id="ProtNLM"/>
    </source>
</evidence>
<dbReference type="Pfam" id="PF00450">
    <property type="entry name" value="Peptidase_S10"/>
    <property type="match status" value="1"/>
</dbReference>
<evidence type="ECO:0000256" key="6">
    <source>
        <dbReference type="SAM" id="SignalP"/>
    </source>
</evidence>
<feature type="chain" id="PRO_5034106727" description="Carboxypeptidase Y" evidence="6">
    <location>
        <begin position="21"/>
        <end position="484"/>
    </location>
</feature>
<organism evidence="7 8">
    <name type="scientific">Fusarium sarcochroum</name>
    <dbReference type="NCBI Taxonomy" id="1208366"/>
    <lineage>
        <taxon>Eukaryota</taxon>
        <taxon>Fungi</taxon>
        <taxon>Dikarya</taxon>
        <taxon>Ascomycota</taxon>
        <taxon>Pezizomycotina</taxon>
        <taxon>Sordariomycetes</taxon>
        <taxon>Hypocreomycetidae</taxon>
        <taxon>Hypocreales</taxon>
        <taxon>Nectriaceae</taxon>
        <taxon>Fusarium</taxon>
        <taxon>Fusarium lateritium species complex</taxon>
    </lineage>
</organism>